<dbReference type="AlphaFoldDB" id="A0A133XVN0"/>
<proteinExistence type="predicted"/>
<dbReference type="PATRIC" id="fig|1393034.3.peg.599"/>
<organism evidence="1 2">
    <name type="scientific">Atopobium deltae</name>
    <dbReference type="NCBI Taxonomy" id="1393034"/>
    <lineage>
        <taxon>Bacteria</taxon>
        <taxon>Bacillati</taxon>
        <taxon>Actinomycetota</taxon>
        <taxon>Coriobacteriia</taxon>
        <taxon>Coriobacteriales</taxon>
        <taxon>Atopobiaceae</taxon>
        <taxon>Atopobium</taxon>
    </lineage>
</organism>
<keyword evidence="2" id="KW-1185">Reference proteome</keyword>
<reference evidence="2" key="1">
    <citation type="submission" date="2016-01" db="EMBL/GenBank/DDBJ databases">
        <authorList>
            <person name="Mitreva M."/>
            <person name="Pepin K.H."/>
            <person name="Mihindukulasuriya K.A."/>
            <person name="Fulton R."/>
            <person name="Fronick C."/>
            <person name="O'Laughlin M."/>
            <person name="Miner T."/>
            <person name="Herter B."/>
            <person name="Rosa B.A."/>
            <person name="Cordes M."/>
            <person name="Tomlinson C."/>
            <person name="Wollam A."/>
            <person name="Palsikar V.B."/>
            <person name="Mardis E.R."/>
            <person name="Wilson R.K."/>
        </authorList>
    </citation>
    <scope>NUCLEOTIDE SEQUENCE [LARGE SCALE GENOMIC DNA]</scope>
    <source>
        <strain evidence="2">DNF00019</strain>
    </source>
</reference>
<evidence type="ECO:0000313" key="2">
    <source>
        <dbReference type="Proteomes" id="UP000070675"/>
    </source>
</evidence>
<dbReference type="EMBL" id="LSCR01000007">
    <property type="protein sequence ID" value="KXB35005.1"/>
    <property type="molecule type" value="Genomic_DNA"/>
</dbReference>
<comment type="caution">
    <text evidence="1">The sequence shown here is derived from an EMBL/GenBank/DDBJ whole genome shotgun (WGS) entry which is preliminary data.</text>
</comment>
<dbReference type="STRING" id="1393034.HMPREF3192_00618"/>
<evidence type="ECO:0000313" key="1">
    <source>
        <dbReference type="EMBL" id="KXB35005.1"/>
    </source>
</evidence>
<accession>A0A133XVN0</accession>
<gene>
    <name evidence="1" type="ORF">HMPREF3192_00618</name>
</gene>
<name>A0A133XVN0_9ACTN</name>
<sequence length="49" mass="5469">MAIRSSARREDHAPGDKITWLARNSHGQSLESHNKIENSLFLLPSINGI</sequence>
<protein>
    <submittedName>
        <fullName evidence="1">Uncharacterized protein</fullName>
    </submittedName>
</protein>
<dbReference type="Proteomes" id="UP000070675">
    <property type="component" value="Unassembled WGS sequence"/>
</dbReference>